<dbReference type="RefSeq" id="WP_344997884.1">
    <property type="nucleotide sequence ID" value="NZ_BAABFR010000055.1"/>
</dbReference>
<dbReference type="Pfam" id="PF04101">
    <property type="entry name" value="Glyco_tran_28_C"/>
    <property type="match status" value="1"/>
</dbReference>
<reference evidence="3" key="1">
    <citation type="journal article" date="2019" name="Int. J. Syst. Evol. Microbiol.">
        <title>The Global Catalogue of Microorganisms (GCM) 10K type strain sequencing project: providing services to taxonomists for standard genome sequencing and annotation.</title>
        <authorList>
            <consortium name="The Broad Institute Genomics Platform"/>
            <consortium name="The Broad Institute Genome Sequencing Center for Infectious Disease"/>
            <person name="Wu L."/>
            <person name="Ma J."/>
        </authorList>
    </citation>
    <scope>NUCLEOTIDE SEQUENCE [LARGE SCALE GENOMIC DNA]</scope>
    <source>
        <strain evidence="3">JCM 17688</strain>
    </source>
</reference>
<protein>
    <recommendedName>
        <fullName evidence="1">Glycosyl transferase family 28 C-terminal domain-containing protein</fullName>
    </recommendedName>
</protein>
<gene>
    <name evidence="2" type="ORF">GCM10023147_32680</name>
</gene>
<keyword evidence="3" id="KW-1185">Reference proteome</keyword>
<dbReference type="Gene3D" id="3.40.50.2000">
    <property type="entry name" value="Glycogen Phosphorylase B"/>
    <property type="match status" value="1"/>
</dbReference>
<organism evidence="2 3">
    <name type="scientific">Tsukamurella soli</name>
    <dbReference type="NCBI Taxonomy" id="644556"/>
    <lineage>
        <taxon>Bacteria</taxon>
        <taxon>Bacillati</taxon>
        <taxon>Actinomycetota</taxon>
        <taxon>Actinomycetes</taxon>
        <taxon>Mycobacteriales</taxon>
        <taxon>Tsukamurellaceae</taxon>
        <taxon>Tsukamurella</taxon>
    </lineage>
</organism>
<evidence type="ECO:0000259" key="1">
    <source>
        <dbReference type="Pfam" id="PF04101"/>
    </source>
</evidence>
<evidence type="ECO:0000313" key="3">
    <source>
        <dbReference type="Proteomes" id="UP001500635"/>
    </source>
</evidence>
<comment type="caution">
    <text evidence="2">The sequence shown here is derived from an EMBL/GenBank/DDBJ whole genome shotgun (WGS) entry which is preliminary data.</text>
</comment>
<dbReference type="Proteomes" id="UP001500635">
    <property type="component" value="Unassembled WGS sequence"/>
</dbReference>
<proteinExistence type="predicted"/>
<name>A0ABP8JX87_9ACTN</name>
<evidence type="ECO:0000313" key="2">
    <source>
        <dbReference type="EMBL" id="GAA4397384.1"/>
    </source>
</evidence>
<accession>A0ABP8JX87</accession>
<dbReference type="InterPro" id="IPR007235">
    <property type="entry name" value="Glyco_trans_28_C"/>
</dbReference>
<sequence>MTGPTAARVVATLGTDHHLFDRLVGWLDAWAAETDAASVLVQYGHSAAPRVAEGVPMLPREVLLTEIRDARIVVTHGGTGSVMEARAAGHVPIVVPRTEALSEHVDDHQVGFARRMAGLGWVHVAETESELREHLGRALADPSAYRLPGGGTPDIAAVPAVDALMADVLRRPPGTVSPRRVGQVLGYLRRRRS</sequence>
<feature type="domain" description="Glycosyl transferase family 28 C-terminal" evidence="1">
    <location>
        <begin position="66"/>
        <end position="142"/>
    </location>
</feature>
<dbReference type="SUPFAM" id="SSF53756">
    <property type="entry name" value="UDP-Glycosyltransferase/glycogen phosphorylase"/>
    <property type="match status" value="1"/>
</dbReference>
<dbReference type="EMBL" id="BAABFR010000055">
    <property type="protein sequence ID" value="GAA4397384.1"/>
    <property type="molecule type" value="Genomic_DNA"/>
</dbReference>